<dbReference type="Proteomes" id="UP000785679">
    <property type="component" value="Unassembled WGS sequence"/>
</dbReference>
<dbReference type="EMBL" id="RRYP01002718">
    <property type="protein sequence ID" value="TNV84488.1"/>
    <property type="molecule type" value="Genomic_DNA"/>
</dbReference>
<organism evidence="1 2">
    <name type="scientific">Halteria grandinella</name>
    <dbReference type="NCBI Taxonomy" id="5974"/>
    <lineage>
        <taxon>Eukaryota</taxon>
        <taxon>Sar</taxon>
        <taxon>Alveolata</taxon>
        <taxon>Ciliophora</taxon>
        <taxon>Intramacronucleata</taxon>
        <taxon>Spirotrichea</taxon>
        <taxon>Stichotrichia</taxon>
        <taxon>Sporadotrichida</taxon>
        <taxon>Halteriidae</taxon>
        <taxon>Halteria</taxon>
    </lineage>
</organism>
<dbReference type="AlphaFoldDB" id="A0A8J8NZH0"/>
<accession>A0A8J8NZH0</accession>
<protein>
    <submittedName>
        <fullName evidence="1">Uncharacterized protein</fullName>
    </submittedName>
</protein>
<name>A0A8J8NZH0_HALGN</name>
<keyword evidence="2" id="KW-1185">Reference proteome</keyword>
<proteinExistence type="predicted"/>
<comment type="caution">
    <text evidence="1">The sequence shown here is derived from an EMBL/GenBank/DDBJ whole genome shotgun (WGS) entry which is preliminary data.</text>
</comment>
<evidence type="ECO:0000313" key="2">
    <source>
        <dbReference type="Proteomes" id="UP000785679"/>
    </source>
</evidence>
<sequence>MLVVVRVTYVAFSCKLGEVFFTSTSDALIIQVRHIFRSNRARIIISSHCAWDLNGDEKGRTFTSLPLRLASGRQLLEDIDIAWSRLALELQGCGLFTLNIGQNFLSNTFILQDNRKENFFCGERKYLSDSWLRNFPHSNQSIITKFLMDGNLPYGLEPVLADSKCTKDLFSLFDISLKNIESALFITLYTPMSLFKKALKTILSHALRIHFCNFLHKMLGVDIFLIVNQFSQQLQCRACAYKRILGFSNKVKQTLHSIQWITFQELFDQLRPEFRPYLEIEFVKVSDEIILLLWNQSNVIEEFLHYLLVRQIISHVGFSETHFQDTPSHHTQACLLCCIGQFDMRSISLAPHCVNCGFVVSLSIIRPEKYVFIILIIEVEFNRLVFLKLLSFLALAPSLLDIT</sequence>
<evidence type="ECO:0000313" key="1">
    <source>
        <dbReference type="EMBL" id="TNV84488.1"/>
    </source>
</evidence>
<reference evidence="1" key="1">
    <citation type="submission" date="2019-06" db="EMBL/GenBank/DDBJ databases">
        <authorList>
            <person name="Zheng W."/>
        </authorList>
    </citation>
    <scope>NUCLEOTIDE SEQUENCE</scope>
    <source>
        <strain evidence="1">QDHG01</strain>
    </source>
</reference>
<gene>
    <name evidence="1" type="ORF">FGO68_gene13190</name>
</gene>